<evidence type="ECO:0000313" key="3">
    <source>
        <dbReference type="Proteomes" id="UP000886845"/>
    </source>
</evidence>
<evidence type="ECO:0000256" key="1">
    <source>
        <dbReference type="SAM" id="SignalP"/>
    </source>
</evidence>
<feature type="signal peptide" evidence="1">
    <location>
        <begin position="1"/>
        <end position="20"/>
    </location>
</feature>
<name>A0A9D1T2Z3_9BACT</name>
<evidence type="ECO:0000313" key="2">
    <source>
        <dbReference type="EMBL" id="HIV09702.1"/>
    </source>
</evidence>
<evidence type="ECO:0008006" key="4">
    <source>
        <dbReference type="Google" id="ProtNLM"/>
    </source>
</evidence>
<reference evidence="2" key="2">
    <citation type="journal article" date="2021" name="PeerJ">
        <title>Extensive microbial diversity within the chicken gut microbiome revealed by metagenomics and culture.</title>
        <authorList>
            <person name="Gilroy R."/>
            <person name="Ravi A."/>
            <person name="Getino M."/>
            <person name="Pursley I."/>
            <person name="Horton D.L."/>
            <person name="Alikhan N.F."/>
            <person name="Baker D."/>
            <person name="Gharbi K."/>
            <person name="Hall N."/>
            <person name="Watson M."/>
            <person name="Adriaenssens E.M."/>
            <person name="Foster-Nyarko E."/>
            <person name="Jarju S."/>
            <person name="Secka A."/>
            <person name="Antonio M."/>
            <person name="Oren A."/>
            <person name="Chaudhuri R.R."/>
            <person name="La Ragione R."/>
            <person name="Hildebrand F."/>
            <person name="Pallen M.J."/>
        </authorList>
    </citation>
    <scope>NUCLEOTIDE SEQUENCE</scope>
    <source>
        <strain evidence="2">35461</strain>
    </source>
</reference>
<gene>
    <name evidence="2" type="ORF">IAC79_06285</name>
</gene>
<comment type="caution">
    <text evidence="2">The sequence shown here is derived from an EMBL/GenBank/DDBJ whole genome shotgun (WGS) entry which is preliminary data.</text>
</comment>
<feature type="chain" id="PRO_5039645396" description="DUF4197 domain-containing protein" evidence="1">
    <location>
        <begin position="21"/>
        <end position="348"/>
    </location>
</feature>
<dbReference type="Proteomes" id="UP000886845">
    <property type="component" value="Unassembled WGS sequence"/>
</dbReference>
<sequence>MKRMMLLAATLLLGVWSVRAAVLTEADLTPAAISRTVQATAENQRLAYARQVMVSIGAFPGEATAKTQRLASAARALIRGAGSKQGVAMISEIYASAPLENLQGLSDLLADNGFGQVENKLDDAQYNAFCTQVVKTASDYIAKSGADAPDVRVATLVDAFSKGSEKPAATRESLMAALPAGYVNAVQQYNRAAAAGETRTFVAERAGVEAVAATPDDPDAGKVVMERTKSAQEEVTEEYLERTSPEVEDVAPDSSETVPAPADVQVPLLARYVTDVLGLTQDAMDDSLFAVWYDWETHPATLPGRPFQYETGLPISVGIDEQIPASFPRPRPLPPSPLYRNQRIRNIF</sequence>
<proteinExistence type="predicted"/>
<reference evidence="2" key="1">
    <citation type="submission" date="2020-10" db="EMBL/GenBank/DDBJ databases">
        <authorList>
            <person name="Gilroy R."/>
        </authorList>
    </citation>
    <scope>NUCLEOTIDE SEQUENCE</scope>
    <source>
        <strain evidence="2">35461</strain>
    </source>
</reference>
<accession>A0A9D1T2Z3</accession>
<organism evidence="2 3">
    <name type="scientific">Candidatus Spyradenecus faecavium</name>
    <dbReference type="NCBI Taxonomy" id="2840947"/>
    <lineage>
        <taxon>Bacteria</taxon>
        <taxon>Pseudomonadati</taxon>
        <taxon>Lentisphaerota</taxon>
        <taxon>Lentisphaeria</taxon>
        <taxon>Lentisphaerales</taxon>
        <taxon>Lentisphaeraceae</taxon>
        <taxon>Lentisphaeraceae incertae sedis</taxon>
        <taxon>Candidatus Spyradenecus</taxon>
    </lineage>
</organism>
<dbReference type="EMBL" id="DVOR01000206">
    <property type="protein sequence ID" value="HIV09702.1"/>
    <property type="molecule type" value="Genomic_DNA"/>
</dbReference>
<protein>
    <recommendedName>
        <fullName evidence="4">DUF4197 domain-containing protein</fullName>
    </recommendedName>
</protein>
<dbReference type="AlphaFoldDB" id="A0A9D1T2Z3"/>
<keyword evidence="1" id="KW-0732">Signal</keyword>